<dbReference type="AlphaFoldDB" id="A0A1Y6BZB5"/>
<reference evidence="3" key="1">
    <citation type="submission" date="2017-04" db="EMBL/GenBank/DDBJ databases">
        <authorList>
            <person name="Varghese N."/>
            <person name="Submissions S."/>
        </authorList>
    </citation>
    <scope>NUCLEOTIDE SEQUENCE [LARGE SCALE GENOMIC DNA]</scope>
    <source>
        <strain evidence="3">RKEM611</strain>
    </source>
</reference>
<feature type="signal peptide" evidence="1">
    <location>
        <begin position="1"/>
        <end position="26"/>
    </location>
</feature>
<organism evidence="2 3">
    <name type="scientific">Pseudobacteriovorax antillogorgiicola</name>
    <dbReference type="NCBI Taxonomy" id="1513793"/>
    <lineage>
        <taxon>Bacteria</taxon>
        <taxon>Pseudomonadati</taxon>
        <taxon>Bdellovibrionota</taxon>
        <taxon>Oligoflexia</taxon>
        <taxon>Oligoflexales</taxon>
        <taxon>Pseudobacteriovoracaceae</taxon>
        <taxon>Pseudobacteriovorax</taxon>
    </lineage>
</organism>
<accession>A0A1Y6BZB5</accession>
<proteinExistence type="predicted"/>
<dbReference type="EMBL" id="FWZT01000009">
    <property type="protein sequence ID" value="SMF28724.1"/>
    <property type="molecule type" value="Genomic_DNA"/>
</dbReference>
<evidence type="ECO:0000256" key="1">
    <source>
        <dbReference type="SAM" id="SignalP"/>
    </source>
</evidence>
<evidence type="ECO:0000313" key="2">
    <source>
        <dbReference type="EMBL" id="SMF28724.1"/>
    </source>
</evidence>
<evidence type="ECO:0000313" key="3">
    <source>
        <dbReference type="Proteomes" id="UP000192907"/>
    </source>
</evidence>
<dbReference type="PROSITE" id="PS51257">
    <property type="entry name" value="PROKAR_LIPOPROTEIN"/>
    <property type="match status" value="1"/>
</dbReference>
<keyword evidence="1" id="KW-0732">Signal</keyword>
<name>A0A1Y6BZB5_9BACT</name>
<gene>
    <name evidence="2" type="ORF">SAMN06296036_10936</name>
</gene>
<protein>
    <submittedName>
        <fullName evidence="2">Uncharacterized protein</fullName>
    </submittedName>
</protein>
<sequence length="122" mass="13715">MTILKRMLMGAAFLFLVSCICDKALAKSNAHHLIVDLKAISKSGLVEVAVENRLPYTIGWMSFTIDTLNETGSLNFENLASGKREGKKLRMRSLKQLKVRDVTVVDDQANTRQPKVLVRLKR</sequence>
<dbReference type="RefSeq" id="WP_132319458.1">
    <property type="nucleotide sequence ID" value="NZ_FWZT01000009.1"/>
</dbReference>
<keyword evidence="3" id="KW-1185">Reference proteome</keyword>
<dbReference type="Proteomes" id="UP000192907">
    <property type="component" value="Unassembled WGS sequence"/>
</dbReference>
<feature type="chain" id="PRO_5012893194" evidence="1">
    <location>
        <begin position="27"/>
        <end position="122"/>
    </location>
</feature>